<dbReference type="RefSeq" id="XP_030840724.1">
    <property type="nucleotide sequence ID" value="XM_030984864.1"/>
</dbReference>
<proteinExistence type="predicted"/>
<keyword evidence="4" id="KW-1185">Reference proteome</keyword>
<feature type="region of interest" description="Disordered" evidence="1">
    <location>
        <begin position="210"/>
        <end position="249"/>
    </location>
</feature>
<dbReference type="OMA" id="QHHQNTT"/>
<name>A0A7M7NTE4_STRPU</name>
<feature type="compositionally biased region" description="Polar residues" evidence="1">
    <location>
        <begin position="469"/>
        <end position="494"/>
    </location>
</feature>
<accession>A0A7M7NTE4</accession>
<feature type="region of interest" description="Disordered" evidence="1">
    <location>
        <begin position="376"/>
        <end position="414"/>
    </location>
</feature>
<dbReference type="GeneID" id="115918610"/>
<evidence type="ECO:0000313" key="4">
    <source>
        <dbReference type="Proteomes" id="UP000007110"/>
    </source>
</evidence>
<reference evidence="3" key="2">
    <citation type="submission" date="2021-01" db="UniProtKB">
        <authorList>
            <consortium name="EnsemblMetazoa"/>
        </authorList>
    </citation>
    <scope>IDENTIFICATION</scope>
</reference>
<feature type="compositionally biased region" description="Polar residues" evidence="1">
    <location>
        <begin position="396"/>
        <end position="409"/>
    </location>
</feature>
<feature type="domain" description="Myb/SANT-like DNA-binding" evidence="2">
    <location>
        <begin position="95"/>
        <end position="168"/>
    </location>
</feature>
<feature type="compositionally biased region" description="Basic and acidic residues" evidence="1">
    <location>
        <begin position="583"/>
        <end position="597"/>
    </location>
</feature>
<feature type="region of interest" description="Disordered" evidence="1">
    <location>
        <begin position="446"/>
        <end position="542"/>
    </location>
</feature>
<feature type="compositionally biased region" description="Polar residues" evidence="1">
    <location>
        <begin position="210"/>
        <end position="228"/>
    </location>
</feature>
<reference evidence="4" key="1">
    <citation type="submission" date="2015-02" db="EMBL/GenBank/DDBJ databases">
        <title>Genome sequencing for Strongylocentrotus purpuratus.</title>
        <authorList>
            <person name="Murali S."/>
            <person name="Liu Y."/>
            <person name="Vee V."/>
            <person name="English A."/>
            <person name="Wang M."/>
            <person name="Skinner E."/>
            <person name="Han Y."/>
            <person name="Muzny D.M."/>
            <person name="Worley K.C."/>
            <person name="Gibbs R.A."/>
        </authorList>
    </citation>
    <scope>NUCLEOTIDE SEQUENCE</scope>
</reference>
<dbReference type="KEGG" id="spu:115918610"/>
<dbReference type="OrthoDB" id="6340111at2759"/>
<dbReference type="Proteomes" id="UP000007110">
    <property type="component" value="Unassembled WGS sequence"/>
</dbReference>
<feature type="compositionally biased region" description="Polar residues" evidence="1">
    <location>
        <begin position="568"/>
        <end position="580"/>
    </location>
</feature>
<evidence type="ECO:0000313" key="3">
    <source>
        <dbReference type="EnsemblMetazoa" id="XP_030840724"/>
    </source>
</evidence>
<sequence length="659" mass="73636">MMRQSDDTRPFALVGMTQAERKVLLDLVRQEAPDLLHPGAVKRIRSGTWALIMKKFNESCSCYRTVAQLKSCLQNIMRKTLQKKAGGGTAQQSFRKINFTLFEKNLILNLGKQRPVVFSKLKDGQTQAVKRKAWTEMMWTFNRTQGIKTQRTAREIKNCLVNMTNRNKEVDEFLKSQMPEYARQNDIPEQPHLDGTVVLGGVSHPVTNVHGTPVTQNPMQSPTSSVQRRGTMAHNKKSQPAQSNKPQVPKHRFLLPKPLSAPASSFPNRSTPVLIGAVSQNVPTPQTSIPQNNHPTLTHPVRTISVPQVSMSSSQLSPPVSTLRTQPTQSALPHVMQAGPAQQVQSSPAQPIVHVQTFSSSQIQPLQPMSVQQTQSHCLPPAQDSDLGLSGWIPETPSQHHQNTTSSSKPAVDETLAETRDDCIIEIKEESGSDPEELYGLEQQLSATPMEIHKSPTDTSQLPRYGDQLMNSGVNRNQLQVPPAKSTTPQQPEELSSEQDGMGNVQIKVHRDRGESQVGQNQAFPSSSFTSSLPTEENHHHSSGYLIQTSSQFASQSQLLSQDSSCSTNGLTTDLSTEIQDSGIHRSEPGKDADSSRRARIKRRKESVGTLKKRLLQREHDLRIQMSREEHAWLLEEHMWKREEHELRMNMIRINSKFS</sequence>
<dbReference type="Pfam" id="PF13873">
    <property type="entry name" value="Myb_DNA-bind_5"/>
    <property type="match status" value="1"/>
</dbReference>
<dbReference type="AlphaFoldDB" id="A0A7M7NTE4"/>
<protein>
    <recommendedName>
        <fullName evidence="2">Myb/SANT-like DNA-binding domain-containing protein</fullName>
    </recommendedName>
</protein>
<dbReference type="EnsemblMetazoa" id="XM_030984864">
    <property type="protein sequence ID" value="XP_030840724"/>
    <property type="gene ID" value="LOC115918610"/>
</dbReference>
<organism evidence="3 4">
    <name type="scientific">Strongylocentrotus purpuratus</name>
    <name type="common">Purple sea urchin</name>
    <dbReference type="NCBI Taxonomy" id="7668"/>
    <lineage>
        <taxon>Eukaryota</taxon>
        <taxon>Metazoa</taxon>
        <taxon>Echinodermata</taxon>
        <taxon>Eleutherozoa</taxon>
        <taxon>Echinozoa</taxon>
        <taxon>Echinoidea</taxon>
        <taxon>Euechinoidea</taxon>
        <taxon>Echinacea</taxon>
        <taxon>Camarodonta</taxon>
        <taxon>Echinidea</taxon>
        <taxon>Strongylocentrotidae</taxon>
        <taxon>Strongylocentrotus</taxon>
    </lineage>
</organism>
<feature type="compositionally biased region" description="Low complexity" evidence="1">
    <location>
        <begin position="524"/>
        <end position="535"/>
    </location>
</feature>
<dbReference type="InterPro" id="IPR028002">
    <property type="entry name" value="Myb_DNA-bind_5"/>
</dbReference>
<evidence type="ECO:0000256" key="1">
    <source>
        <dbReference type="SAM" id="MobiDB-lite"/>
    </source>
</evidence>
<feature type="region of interest" description="Disordered" evidence="1">
    <location>
        <begin position="563"/>
        <end position="605"/>
    </location>
</feature>
<dbReference type="InParanoid" id="A0A7M7NTE4"/>
<evidence type="ECO:0000259" key="2">
    <source>
        <dbReference type="Pfam" id="PF13873"/>
    </source>
</evidence>